<proteinExistence type="predicted"/>
<feature type="signal peptide" evidence="2">
    <location>
        <begin position="1"/>
        <end position="31"/>
    </location>
</feature>
<evidence type="ECO:0000259" key="3">
    <source>
        <dbReference type="SMART" id="SM00181"/>
    </source>
</evidence>
<feature type="region of interest" description="Disordered" evidence="1">
    <location>
        <begin position="171"/>
        <end position="197"/>
    </location>
</feature>
<keyword evidence="2" id="KW-0732">Signal</keyword>
<evidence type="ECO:0000313" key="5">
    <source>
        <dbReference type="Proteomes" id="UP001237642"/>
    </source>
</evidence>
<feature type="domain" description="EGF-like" evidence="3">
    <location>
        <begin position="41"/>
        <end position="84"/>
    </location>
</feature>
<accession>A0AAD8M1C1</accession>
<dbReference type="AlphaFoldDB" id="A0AAD8M1C1"/>
<feature type="domain" description="EGF-like" evidence="3">
    <location>
        <begin position="114"/>
        <end position="154"/>
    </location>
</feature>
<dbReference type="EMBL" id="JAUIZM010000011">
    <property type="protein sequence ID" value="KAK1358260.1"/>
    <property type="molecule type" value="Genomic_DNA"/>
</dbReference>
<feature type="chain" id="PRO_5042127262" evidence="2">
    <location>
        <begin position="32"/>
        <end position="223"/>
    </location>
</feature>
<dbReference type="Proteomes" id="UP001237642">
    <property type="component" value="Unassembled WGS sequence"/>
</dbReference>
<dbReference type="SMART" id="SM00181">
    <property type="entry name" value="EGF"/>
    <property type="match status" value="2"/>
</dbReference>
<reference evidence="4" key="1">
    <citation type="submission" date="2023-02" db="EMBL/GenBank/DDBJ databases">
        <title>Genome of toxic invasive species Heracleum sosnowskyi carries increased number of genes despite the absence of recent whole-genome duplications.</title>
        <authorList>
            <person name="Schelkunov M."/>
            <person name="Shtratnikova V."/>
            <person name="Makarenko M."/>
            <person name="Klepikova A."/>
            <person name="Omelchenko D."/>
            <person name="Novikova G."/>
            <person name="Obukhova E."/>
            <person name="Bogdanov V."/>
            <person name="Penin A."/>
            <person name="Logacheva M."/>
        </authorList>
    </citation>
    <scope>NUCLEOTIDE SEQUENCE</scope>
    <source>
        <strain evidence="4">Hsosn_3</strain>
        <tissue evidence="4">Leaf</tissue>
    </source>
</reference>
<sequence length="223" mass="23653">MKGCIFKISPSPTLKLLFLCFSCINFITTTSQIFPPLQGLACALVNCGEGTCRGSNATILGIECDCKPGWKQIPLVSFAFPTCALPNCTVDLHCGNGAPPLPLTPLPPFNTSSPCNLVWCGNGNCVVNETSNSHSCQCNQGFANLFNNPSYACFEQCYLGADCNNLGLGTPPAPPSDSSGSPVNGTKEHEADTKGSNGASNNMKIIILAPIIALVFQHEFSWW</sequence>
<comment type="caution">
    <text evidence="4">The sequence shown here is derived from an EMBL/GenBank/DDBJ whole genome shotgun (WGS) entry which is preliminary data.</text>
</comment>
<evidence type="ECO:0000313" key="4">
    <source>
        <dbReference type="EMBL" id="KAK1358260.1"/>
    </source>
</evidence>
<dbReference type="InterPro" id="IPR000742">
    <property type="entry name" value="EGF"/>
</dbReference>
<gene>
    <name evidence="4" type="ORF">POM88_051516</name>
</gene>
<dbReference type="PANTHER" id="PTHR33881:SF17">
    <property type="entry name" value="EGF-LIKE DOMAIN-CONTAINING PROTEIN"/>
    <property type="match status" value="1"/>
</dbReference>
<evidence type="ECO:0000256" key="2">
    <source>
        <dbReference type="SAM" id="SignalP"/>
    </source>
</evidence>
<reference evidence="4" key="2">
    <citation type="submission" date="2023-05" db="EMBL/GenBank/DDBJ databases">
        <authorList>
            <person name="Schelkunov M.I."/>
        </authorList>
    </citation>
    <scope>NUCLEOTIDE SEQUENCE</scope>
    <source>
        <strain evidence="4">Hsosn_3</strain>
        <tissue evidence="4">Leaf</tissue>
    </source>
</reference>
<organism evidence="4 5">
    <name type="scientific">Heracleum sosnowskyi</name>
    <dbReference type="NCBI Taxonomy" id="360622"/>
    <lineage>
        <taxon>Eukaryota</taxon>
        <taxon>Viridiplantae</taxon>
        <taxon>Streptophyta</taxon>
        <taxon>Embryophyta</taxon>
        <taxon>Tracheophyta</taxon>
        <taxon>Spermatophyta</taxon>
        <taxon>Magnoliopsida</taxon>
        <taxon>eudicotyledons</taxon>
        <taxon>Gunneridae</taxon>
        <taxon>Pentapetalae</taxon>
        <taxon>asterids</taxon>
        <taxon>campanulids</taxon>
        <taxon>Apiales</taxon>
        <taxon>Apiaceae</taxon>
        <taxon>Apioideae</taxon>
        <taxon>apioid superclade</taxon>
        <taxon>Tordylieae</taxon>
        <taxon>Tordyliinae</taxon>
        <taxon>Heracleum</taxon>
    </lineage>
</organism>
<name>A0AAD8M1C1_9APIA</name>
<protein>
    <submittedName>
        <fullName evidence="4">Slit 2 protein like</fullName>
    </submittedName>
</protein>
<keyword evidence="5" id="KW-1185">Reference proteome</keyword>
<evidence type="ECO:0000256" key="1">
    <source>
        <dbReference type="SAM" id="MobiDB-lite"/>
    </source>
</evidence>
<dbReference type="PANTHER" id="PTHR33881">
    <property type="entry name" value="NEUROGENIC LOCUS NOTCH-LIKE PROTEIN"/>
    <property type="match status" value="1"/>
</dbReference>